<evidence type="ECO:0000313" key="1">
    <source>
        <dbReference type="EMBL" id="KAG9221956.1"/>
    </source>
</evidence>
<reference evidence="1 2" key="1">
    <citation type="journal article" date="2021" name="Appl. Environ. Microbiol.">
        <title>Genetic linkage and physical mapping for an oyster mushroom Pleurotus cornucopiae and QTL analysis for the trait cap color.</title>
        <authorList>
            <person name="Zhang Y."/>
            <person name="Gao W."/>
            <person name="Sonnenberg A."/>
            <person name="Chen Q."/>
            <person name="Zhang J."/>
            <person name="Huang C."/>
        </authorList>
    </citation>
    <scope>NUCLEOTIDE SEQUENCE [LARGE SCALE GENOMIC DNA]</scope>
    <source>
        <strain evidence="1">CCMSSC00406</strain>
    </source>
</reference>
<sequence length="717" mass="80525">MARIRKTPSKRLPFTGLKKVWKERVDCRPIFKGRSFFVDSSIHDLDRRAYLSYNLIVHGGTVSWKLDGADILLVDEQKLPSRSIPHLQIAYAHSPDPSLQNLIVLDEQTIWRHVQREIILQPNEPTTKVPMGGSKTGFYRTPFSQADKNNLAFYLSRKIPDKAAGGRYGNKVYEELSPPTVTVSPNDLYPHGVMVVLADRELINNACRDSLCCALVTPTMSSTATDSALATTELLGHIFYHCSVSQNYRNALVCKTWCDEALSDVWCELKSLLPLLSLLAPLALCAEEGMPPLYRFRHHIRPHDWAVFRKYSWRVRAIDDTMTADYCESVFIDIVASSPPLSSELLPNLRRWKYDRWGALVKFIPLFIHSTLTTFHLCFMNQDAGGLPLPVYRRTLLYVSDKAPNLERLSLTSWSPLDTNTEFAIHSLLSSLTRLQILLVSPTLLSALTLNAIARLPHLKSLTVSSETTYKKLAVPMAAPTESFPSLKTLSSYDMFSFGTVTDVLNAYRPRSLSDLDITSRHKENISAYSLLVAAVTSVSPNIRSIRLRSKEQWDINDPELDHSSAMLFLSIDYHCFNLTSLSLQNPPPLHLGIEIMTDLLKSLPYLKTLQFNESTGPPTLRLSALPILAPLCPLMKTLTLYMDTKGVSCSGPQGAHFVRLETLNVGMSPLDSPAHDVAVFLSTVLPKACTLTRASYAYPEEQYQSWQQVIDILPML</sequence>
<dbReference type="Proteomes" id="UP000824881">
    <property type="component" value="Unassembled WGS sequence"/>
</dbReference>
<organism evidence="1 2">
    <name type="scientific">Pleurotus cornucopiae</name>
    <name type="common">Cornucopia mushroom</name>
    <dbReference type="NCBI Taxonomy" id="5321"/>
    <lineage>
        <taxon>Eukaryota</taxon>
        <taxon>Fungi</taxon>
        <taxon>Dikarya</taxon>
        <taxon>Basidiomycota</taxon>
        <taxon>Agaricomycotina</taxon>
        <taxon>Agaricomycetes</taxon>
        <taxon>Agaricomycetidae</taxon>
        <taxon>Agaricales</taxon>
        <taxon>Pleurotineae</taxon>
        <taxon>Pleurotaceae</taxon>
        <taxon>Pleurotus</taxon>
    </lineage>
</organism>
<accession>A0ACB7IWG2</accession>
<name>A0ACB7IWG2_PLECO</name>
<dbReference type="EMBL" id="WQMT02000006">
    <property type="protein sequence ID" value="KAG9221956.1"/>
    <property type="molecule type" value="Genomic_DNA"/>
</dbReference>
<protein>
    <submittedName>
        <fullName evidence="1">Uncharacterized protein</fullName>
    </submittedName>
</protein>
<gene>
    <name evidence="1" type="ORF">CCMSSC00406_0009164</name>
</gene>
<comment type="caution">
    <text evidence="1">The sequence shown here is derived from an EMBL/GenBank/DDBJ whole genome shotgun (WGS) entry which is preliminary data.</text>
</comment>
<keyword evidence="2" id="KW-1185">Reference proteome</keyword>
<proteinExistence type="predicted"/>
<evidence type="ECO:0000313" key="2">
    <source>
        <dbReference type="Proteomes" id="UP000824881"/>
    </source>
</evidence>